<dbReference type="AlphaFoldDB" id="A0A382XBE8"/>
<gene>
    <name evidence="2" type="ORF">METZ01_LOCUS421053</name>
</gene>
<keyword evidence="1" id="KW-0175">Coiled coil</keyword>
<proteinExistence type="predicted"/>
<dbReference type="EMBL" id="UINC01166314">
    <property type="protein sequence ID" value="SVD68199.1"/>
    <property type="molecule type" value="Genomic_DNA"/>
</dbReference>
<sequence>MNISDRIEDLHYKQLTLRDSLQYVNSQAEADIINAQIDRLEKQIIKLAAQYGIGLRTGSPTLSEMEDEYLKW</sequence>
<protein>
    <submittedName>
        <fullName evidence="2">Uncharacterized protein</fullName>
    </submittedName>
</protein>
<accession>A0A382XBE8</accession>
<evidence type="ECO:0000313" key="2">
    <source>
        <dbReference type="EMBL" id="SVD68199.1"/>
    </source>
</evidence>
<evidence type="ECO:0000256" key="1">
    <source>
        <dbReference type="SAM" id="Coils"/>
    </source>
</evidence>
<organism evidence="2">
    <name type="scientific">marine metagenome</name>
    <dbReference type="NCBI Taxonomy" id="408172"/>
    <lineage>
        <taxon>unclassified sequences</taxon>
        <taxon>metagenomes</taxon>
        <taxon>ecological metagenomes</taxon>
    </lineage>
</organism>
<reference evidence="2" key="1">
    <citation type="submission" date="2018-05" db="EMBL/GenBank/DDBJ databases">
        <authorList>
            <person name="Lanie J.A."/>
            <person name="Ng W.-L."/>
            <person name="Kazmierczak K.M."/>
            <person name="Andrzejewski T.M."/>
            <person name="Davidsen T.M."/>
            <person name="Wayne K.J."/>
            <person name="Tettelin H."/>
            <person name="Glass J.I."/>
            <person name="Rusch D."/>
            <person name="Podicherti R."/>
            <person name="Tsui H.-C.T."/>
            <person name="Winkler M.E."/>
        </authorList>
    </citation>
    <scope>NUCLEOTIDE SEQUENCE</scope>
</reference>
<feature type="coiled-coil region" evidence="1">
    <location>
        <begin position="23"/>
        <end position="50"/>
    </location>
</feature>
<name>A0A382XBE8_9ZZZZ</name>